<sequence length="203" mass="22350">MRYFFFILLSAALLLSACNNNEGAKGEVADEYDTKPIAVKDSVNDPVDRKTGQEISKHLVELSNRIKGVNDANAVVLGPYAVVGIDVNQDLDRSKVESIKYSVAESLRHDPHGANAVVIADADTNKRLQAMGNEIQQGRPIAGILDELAAIVGRVMPEAPSDLIDNQEQQPTEQDNDQLPKGEQQKLDKEQQDQSNNYLKKQK</sequence>
<dbReference type="PROSITE" id="PS51257">
    <property type="entry name" value="PROKAR_LIPOPROTEIN"/>
    <property type="match status" value="1"/>
</dbReference>
<evidence type="ECO:0000256" key="2">
    <source>
        <dbReference type="SAM" id="SignalP"/>
    </source>
</evidence>
<protein>
    <submittedName>
        <fullName evidence="3">YhcN/YlaJ family sporulation lipoprotein</fullName>
    </submittedName>
</protein>
<feature type="compositionally biased region" description="Basic and acidic residues" evidence="1">
    <location>
        <begin position="178"/>
        <end position="192"/>
    </location>
</feature>
<dbReference type="InterPro" id="IPR014247">
    <property type="entry name" value="Spore_lipoprot_YhcN/YlaJ"/>
</dbReference>
<feature type="compositionally biased region" description="Polar residues" evidence="1">
    <location>
        <begin position="164"/>
        <end position="173"/>
    </location>
</feature>
<dbReference type="Pfam" id="PF09580">
    <property type="entry name" value="Spore_YhcN_YlaJ"/>
    <property type="match status" value="1"/>
</dbReference>
<dbReference type="RefSeq" id="WP_191158539.1">
    <property type="nucleotide sequence ID" value="NZ_JACXAI010000014.1"/>
</dbReference>
<keyword evidence="2" id="KW-0732">Signal</keyword>
<dbReference type="GO" id="GO:0030435">
    <property type="term" value="P:sporulation resulting in formation of a cellular spore"/>
    <property type="evidence" value="ECO:0007669"/>
    <property type="project" value="InterPro"/>
</dbReference>
<evidence type="ECO:0000256" key="1">
    <source>
        <dbReference type="SAM" id="MobiDB-lite"/>
    </source>
</evidence>
<feature type="region of interest" description="Disordered" evidence="1">
    <location>
        <begin position="159"/>
        <end position="203"/>
    </location>
</feature>
<evidence type="ECO:0000313" key="3">
    <source>
        <dbReference type="EMBL" id="MBD1380941.1"/>
    </source>
</evidence>
<reference evidence="3" key="1">
    <citation type="submission" date="2020-09" db="EMBL/GenBank/DDBJ databases">
        <title>A novel bacterium of genus Bacillus, isolated from South China Sea.</title>
        <authorList>
            <person name="Huang H."/>
            <person name="Mo K."/>
            <person name="Hu Y."/>
        </authorList>
    </citation>
    <scope>NUCLEOTIDE SEQUENCE</scope>
    <source>
        <strain evidence="3">IB182487</strain>
    </source>
</reference>
<feature type="chain" id="PRO_5037404257" evidence="2">
    <location>
        <begin position="25"/>
        <end position="203"/>
    </location>
</feature>
<name>A0A926RXF1_9BACI</name>
<dbReference type="NCBIfam" id="TIGR02898">
    <property type="entry name" value="spore_YhcN_YlaJ"/>
    <property type="match status" value="1"/>
</dbReference>
<dbReference type="InterPro" id="IPR019076">
    <property type="entry name" value="Spore_lipoprot_YhcN/YlaJ-like"/>
</dbReference>
<proteinExistence type="predicted"/>
<organism evidence="3 4">
    <name type="scientific">Metabacillus arenae</name>
    <dbReference type="NCBI Taxonomy" id="2771434"/>
    <lineage>
        <taxon>Bacteria</taxon>
        <taxon>Bacillati</taxon>
        <taxon>Bacillota</taxon>
        <taxon>Bacilli</taxon>
        <taxon>Bacillales</taxon>
        <taxon>Bacillaceae</taxon>
        <taxon>Metabacillus</taxon>
    </lineage>
</organism>
<keyword evidence="4" id="KW-1185">Reference proteome</keyword>
<evidence type="ECO:0000313" key="4">
    <source>
        <dbReference type="Proteomes" id="UP000626844"/>
    </source>
</evidence>
<comment type="caution">
    <text evidence="3">The sequence shown here is derived from an EMBL/GenBank/DDBJ whole genome shotgun (WGS) entry which is preliminary data.</text>
</comment>
<dbReference type="EMBL" id="JACXAI010000014">
    <property type="protein sequence ID" value="MBD1380941.1"/>
    <property type="molecule type" value="Genomic_DNA"/>
</dbReference>
<keyword evidence="3" id="KW-0449">Lipoprotein</keyword>
<accession>A0A926RXF1</accession>
<gene>
    <name evidence="3" type="ORF">IC621_11925</name>
</gene>
<dbReference type="AlphaFoldDB" id="A0A926RXF1"/>
<feature type="signal peptide" evidence="2">
    <location>
        <begin position="1"/>
        <end position="24"/>
    </location>
</feature>
<dbReference type="Proteomes" id="UP000626844">
    <property type="component" value="Unassembled WGS sequence"/>
</dbReference>